<dbReference type="AlphaFoldDB" id="A0A1Z5K1D1"/>
<evidence type="ECO:0000256" key="2">
    <source>
        <dbReference type="SAM" id="MobiDB-lite"/>
    </source>
</evidence>
<proteinExistence type="predicted"/>
<dbReference type="Proteomes" id="UP000198406">
    <property type="component" value="Unassembled WGS sequence"/>
</dbReference>
<feature type="compositionally biased region" description="Acidic residues" evidence="2">
    <location>
        <begin position="406"/>
        <end position="435"/>
    </location>
</feature>
<dbReference type="EMBL" id="BDSP01000141">
    <property type="protein sequence ID" value="GAX19952.1"/>
    <property type="molecule type" value="Genomic_DNA"/>
</dbReference>
<feature type="compositionally biased region" description="Polar residues" evidence="2">
    <location>
        <begin position="317"/>
        <end position="327"/>
    </location>
</feature>
<sequence length="480" mass="54077">MASTTAAGASNRHAAKDPFVESMAVLREILAKKQQCPPVSSPRSTSASDAQYELQLAKVQKELAEERGKVIKLQQQVEKVTSDLETATARQHEMQMELNYAHENTNEKEKQIADLQSELDEVRELNSNLQEQFINSEQENVCKIEDLHKRVSELERENGGLTQQLENIEHEYSNKIEALENHIIELDCERNAFSQQLAELKHISQQTEHEGKEAIETEANLESLTENQVVKQTNESSSLLLSKLSRLAEEYDLMQPEEGTEEEGASSTEGEKVINGNDKGGEGGDEDVERVSEVEGGSFDKEDGEKEEKEIHRSPQDENVTVLLSNDIQRDNYIHNGLDREVEENKAEQQDDQQEMETTVEEDEDEEMAEAEVSSIDSDMVDGVDEAIDDVESSGINLESEQGEMNSEDGDGEEDDDDDDDDDGEVEIIEIQDDDSSSKRTRSDDEADDEDVDESEDDDRDRKRNRLEDGTDTEEVSKEV</sequence>
<protein>
    <submittedName>
        <fullName evidence="3">Uncharacterized protein</fullName>
    </submittedName>
</protein>
<feature type="coiled-coil region" evidence="1">
    <location>
        <begin position="47"/>
        <end position="196"/>
    </location>
</feature>
<dbReference type="InParanoid" id="A0A1Z5K1D1"/>
<evidence type="ECO:0000313" key="4">
    <source>
        <dbReference type="Proteomes" id="UP000198406"/>
    </source>
</evidence>
<feature type="compositionally biased region" description="Basic and acidic residues" evidence="2">
    <location>
        <begin position="289"/>
        <end position="316"/>
    </location>
</feature>
<dbReference type="OrthoDB" id="425925at2759"/>
<organism evidence="3 4">
    <name type="scientific">Fistulifera solaris</name>
    <name type="common">Oleaginous diatom</name>
    <dbReference type="NCBI Taxonomy" id="1519565"/>
    <lineage>
        <taxon>Eukaryota</taxon>
        <taxon>Sar</taxon>
        <taxon>Stramenopiles</taxon>
        <taxon>Ochrophyta</taxon>
        <taxon>Bacillariophyta</taxon>
        <taxon>Bacillariophyceae</taxon>
        <taxon>Bacillariophycidae</taxon>
        <taxon>Naviculales</taxon>
        <taxon>Naviculaceae</taxon>
        <taxon>Fistulifera</taxon>
    </lineage>
</organism>
<evidence type="ECO:0000256" key="1">
    <source>
        <dbReference type="SAM" id="Coils"/>
    </source>
</evidence>
<keyword evidence="1" id="KW-0175">Coiled coil</keyword>
<accession>A0A1Z5K1D1</accession>
<feature type="compositionally biased region" description="Basic and acidic residues" evidence="2">
    <location>
        <begin position="460"/>
        <end position="480"/>
    </location>
</feature>
<gene>
    <name evidence="3" type="ORF">FisN_1Lh576</name>
</gene>
<comment type="caution">
    <text evidence="3">The sequence shown here is derived from an EMBL/GenBank/DDBJ whole genome shotgun (WGS) entry which is preliminary data.</text>
</comment>
<evidence type="ECO:0000313" key="3">
    <source>
        <dbReference type="EMBL" id="GAX19952.1"/>
    </source>
</evidence>
<feature type="compositionally biased region" description="Acidic residues" evidence="2">
    <location>
        <begin position="445"/>
        <end position="459"/>
    </location>
</feature>
<reference evidence="3 4" key="1">
    <citation type="journal article" date="2015" name="Plant Cell">
        <title>Oil accumulation by the oleaginous diatom Fistulifera solaris as revealed by the genome and transcriptome.</title>
        <authorList>
            <person name="Tanaka T."/>
            <person name="Maeda Y."/>
            <person name="Veluchamy A."/>
            <person name="Tanaka M."/>
            <person name="Abida H."/>
            <person name="Marechal E."/>
            <person name="Bowler C."/>
            <person name="Muto M."/>
            <person name="Sunaga Y."/>
            <person name="Tanaka M."/>
            <person name="Yoshino T."/>
            <person name="Taniguchi T."/>
            <person name="Fukuda Y."/>
            <person name="Nemoto M."/>
            <person name="Matsumoto M."/>
            <person name="Wong P.S."/>
            <person name="Aburatani S."/>
            <person name="Fujibuchi W."/>
        </authorList>
    </citation>
    <scope>NUCLEOTIDE SEQUENCE [LARGE SCALE GENOMIC DNA]</scope>
    <source>
        <strain evidence="3 4">JPCC DA0580</strain>
    </source>
</reference>
<feature type="compositionally biased region" description="Polar residues" evidence="2">
    <location>
        <begin position="394"/>
        <end position="405"/>
    </location>
</feature>
<feature type="compositionally biased region" description="Acidic residues" evidence="2">
    <location>
        <begin position="350"/>
        <end position="370"/>
    </location>
</feature>
<keyword evidence="4" id="KW-1185">Reference proteome</keyword>
<feature type="compositionally biased region" description="Acidic residues" evidence="2">
    <location>
        <begin position="379"/>
        <end position="392"/>
    </location>
</feature>
<name>A0A1Z5K1D1_FISSO</name>
<feature type="compositionally biased region" description="Basic and acidic residues" evidence="2">
    <location>
        <begin position="328"/>
        <end position="349"/>
    </location>
</feature>
<feature type="region of interest" description="Disordered" evidence="2">
    <location>
        <begin position="255"/>
        <end position="480"/>
    </location>
</feature>